<dbReference type="GO" id="GO:0009922">
    <property type="term" value="F:fatty acid elongase activity"/>
    <property type="evidence" value="ECO:0007669"/>
    <property type="project" value="UniProtKB-EC"/>
</dbReference>
<evidence type="ECO:0000256" key="7">
    <source>
        <dbReference type="ARBA" id="ARBA00023098"/>
    </source>
</evidence>
<evidence type="ECO:0000256" key="5">
    <source>
        <dbReference type="ARBA" id="ARBA00022832"/>
    </source>
</evidence>
<protein>
    <recommendedName>
        <fullName evidence="10">Elongation of very long chain fatty acids protein</fullName>
        <ecNumber evidence="10">2.3.1.199</ecNumber>
    </recommendedName>
    <alternativeName>
        <fullName evidence="10">Very-long-chain 3-oxoacyl-CoA synthase</fullName>
    </alternativeName>
</protein>
<organism evidence="11 12">
    <name type="scientific">Euroglyphus maynei</name>
    <name type="common">Mayne's house dust mite</name>
    <dbReference type="NCBI Taxonomy" id="6958"/>
    <lineage>
        <taxon>Eukaryota</taxon>
        <taxon>Metazoa</taxon>
        <taxon>Ecdysozoa</taxon>
        <taxon>Arthropoda</taxon>
        <taxon>Chelicerata</taxon>
        <taxon>Arachnida</taxon>
        <taxon>Acari</taxon>
        <taxon>Acariformes</taxon>
        <taxon>Sarcoptiformes</taxon>
        <taxon>Astigmata</taxon>
        <taxon>Psoroptidia</taxon>
        <taxon>Analgoidea</taxon>
        <taxon>Pyroglyphidae</taxon>
        <taxon>Pyroglyphinae</taxon>
        <taxon>Euroglyphus</taxon>
    </lineage>
</organism>
<evidence type="ECO:0000256" key="2">
    <source>
        <dbReference type="ARBA" id="ARBA00022516"/>
    </source>
</evidence>
<dbReference type="EMBL" id="MUJZ01029470">
    <property type="protein sequence ID" value="OTF78108.1"/>
    <property type="molecule type" value="Genomic_DNA"/>
</dbReference>
<dbReference type="GO" id="GO:0019367">
    <property type="term" value="P:fatty acid elongation, saturated fatty acid"/>
    <property type="evidence" value="ECO:0007669"/>
    <property type="project" value="TreeGrafter"/>
</dbReference>
<dbReference type="GO" id="GO:0030148">
    <property type="term" value="P:sphingolipid biosynthetic process"/>
    <property type="evidence" value="ECO:0007669"/>
    <property type="project" value="TreeGrafter"/>
</dbReference>
<evidence type="ECO:0000256" key="4">
    <source>
        <dbReference type="ARBA" id="ARBA00022692"/>
    </source>
</evidence>
<dbReference type="GO" id="GO:0034625">
    <property type="term" value="P:fatty acid elongation, monounsaturated fatty acid"/>
    <property type="evidence" value="ECO:0007669"/>
    <property type="project" value="TreeGrafter"/>
</dbReference>
<dbReference type="GO" id="GO:0034626">
    <property type="term" value="P:fatty acid elongation, polyunsaturated fatty acid"/>
    <property type="evidence" value="ECO:0007669"/>
    <property type="project" value="TreeGrafter"/>
</dbReference>
<keyword evidence="8 10" id="KW-0472">Membrane</keyword>
<evidence type="ECO:0000256" key="6">
    <source>
        <dbReference type="ARBA" id="ARBA00022989"/>
    </source>
</evidence>
<dbReference type="AlphaFoldDB" id="A0A1Y3BDY9"/>
<gene>
    <name evidence="11" type="ORF">BLA29_005443</name>
</gene>
<dbReference type="PANTHER" id="PTHR11157">
    <property type="entry name" value="FATTY ACID ACYL TRANSFERASE-RELATED"/>
    <property type="match status" value="1"/>
</dbReference>
<keyword evidence="9 10" id="KW-0275">Fatty acid biosynthesis</keyword>
<comment type="subcellular location">
    <subcellularLocation>
        <location evidence="1">Membrane</location>
        <topology evidence="1">Multi-pass membrane protein</topology>
    </subcellularLocation>
</comment>
<dbReference type="PANTHER" id="PTHR11157:SF17">
    <property type="entry name" value="ELONGATION OF VERY LONG CHAIN FATTY ACIDS PROTEIN 6"/>
    <property type="match status" value="1"/>
</dbReference>
<dbReference type="Pfam" id="PF01151">
    <property type="entry name" value="ELO"/>
    <property type="match status" value="1"/>
</dbReference>
<evidence type="ECO:0000256" key="10">
    <source>
        <dbReference type="RuleBase" id="RU361115"/>
    </source>
</evidence>
<evidence type="ECO:0000256" key="9">
    <source>
        <dbReference type="ARBA" id="ARBA00023160"/>
    </source>
</evidence>
<evidence type="ECO:0000256" key="8">
    <source>
        <dbReference type="ARBA" id="ARBA00023136"/>
    </source>
</evidence>
<feature type="transmembrane region" description="Helical" evidence="10">
    <location>
        <begin position="92"/>
        <end position="109"/>
    </location>
</feature>
<keyword evidence="2 10" id="KW-0444">Lipid biosynthesis</keyword>
<keyword evidence="12" id="KW-1185">Reference proteome</keyword>
<keyword evidence="7 10" id="KW-0443">Lipid metabolism</keyword>
<evidence type="ECO:0000313" key="12">
    <source>
        <dbReference type="Proteomes" id="UP000194236"/>
    </source>
</evidence>
<comment type="similarity">
    <text evidence="10">Belongs to the ELO family.</text>
</comment>
<evidence type="ECO:0000256" key="3">
    <source>
        <dbReference type="ARBA" id="ARBA00022679"/>
    </source>
</evidence>
<comment type="caution">
    <text evidence="10">Lacks conserved residue(s) required for the propagation of feature annotation.</text>
</comment>
<feature type="transmembrane region" description="Helical" evidence="10">
    <location>
        <begin position="60"/>
        <end position="80"/>
    </location>
</feature>
<dbReference type="Proteomes" id="UP000194236">
    <property type="component" value="Unassembled WGS sequence"/>
</dbReference>
<keyword evidence="3 10" id="KW-0808">Transferase</keyword>
<comment type="caution">
    <text evidence="11">The sequence shown here is derived from an EMBL/GenBank/DDBJ whole genome shotgun (WGS) entry which is preliminary data.</text>
</comment>
<comment type="catalytic activity">
    <reaction evidence="10">
        <text>a very-long-chain acyl-CoA + malonyl-CoA + H(+) = a very-long-chain 3-oxoacyl-CoA + CO2 + CoA</text>
        <dbReference type="Rhea" id="RHEA:32727"/>
        <dbReference type="ChEBI" id="CHEBI:15378"/>
        <dbReference type="ChEBI" id="CHEBI:16526"/>
        <dbReference type="ChEBI" id="CHEBI:57287"/>
        <dbReference type="ChEBI" id="CHEBI:57384"/>
        <dbReference type="ChEBI" id="CHEBI:90725"/>
        <dbReference type="ChEBI" id="CHEBI:90736"/>
        <dbReference type="EC" id="2.3.1.199"/>
    </reaction>
</comment>
<dbReference type="GO" id="GO:0042761">
    <property type="term" value="P:very long-chain fatty acid biosynthetic process"/>
    <property type="evidence" value="ECO:0007669"/>
    <property type="project" value="TreeGrafter"/>
</dbReference>
<proteinExistence type="inferred from homology"/>
<keyword evidence="5 10" id="KW-0276">Fatty acid metabolism</keyword>
<keyword evidence="6 10" id="KW-1133">Transmembrane helix</keyword>
<dbReference type="GO" id="GO:0005789">
    <property type="term" value="C:endoplasmic reticulum membrane"/>
    <property type="evidence" value="ECO:0007669"/>
    <property type="project" value="TreeGrafter"/>
</dbReference>
<sequence>MFNFTNYSDIRYHYFHIYVPGKRHEFERDLTKFPGVPNSFFVEEFLREHADFIHRNLSRWYYSFYLSIVYIMAIIAIKSWMKNRQPFQMKPILIIWNISLAIFSILGTFRCLPEFLYVLHYHGLTHSYSKSTYYFY</sequence>
<accession>A0A1Y3BDY9</accession>
<reference evidence="11 12" key="1">
    <citation type="submission" date="2017-03" db="EMBL/GenBank/DDBJ databases">
        <title>Genome Survey of Euroglyphus maynei.</title>
        <authorList>
            <person name="Arlian L.G."/>
            <person name="Morgan M.S."/>
            <person name="Rider S.D."/>
        </authorList>
    </citation>
    <scope>NUCLEOTIDE SEQUENCE [LARGE SCALE GENOMIC DNA]</scope>
    <source>
        <strain evidence="11">Arlian Lab</strain>
        <tissue evidence="11">Whole body</tissue>
    </source>
</reference>
<keyword evidence="4 10" id="KW-0812">Transmembrane</keyword>
<dbReference type="OrthoDB" id="6492566at2759"/>
<dbReference type="InterPro" id="IPR002076">
    <property type="entry name" value="ELO_fam"/>
</dbReference>
<evidence type="ECO:0000256" key="1">
    <source>
        <dbReference type="ARBA" id="ARBA00004141"/>
    </source>
</evidence>
<name>A0A1Y3BDY9_EURMA</name>
<dbReference type="EC" id="2.3.1.199" evidence="10"/>
<evidence type="ECO:0000313" key="11">
    <source>
        <dbReference type="EMBL" id="OTF78108.1"/>
    </source>
</evidence>